<proteinExistence type="predicted"/>
<dbReference type="Proteomes" id="UP000813384">
    <property type="component" value="Unassembled WGS sequence"/>
</dbReference>
<protein>
    <submittedName>
        <fullName evidence="1">Uncharacterized protein</fullName>
    </submittedName>
</protein>
<dbReference type="EMBL" id="JAJJVO010000157">
    <property type="protein sequence ID" value="MCC9274744.1"/>
    <property type="molecule type" value="Genomic_DNA"/>
</dbReference>
<gene>
    <name evidence="1" type="ORF">K8V42_10695</name>
</gene>
<evidence type="ECO:0000313" key="1">
    <source>
        <dbReference type="EMBL" id="MCC9274744.1"/>
    </source>
</evidence>
<reference evidence="1" key="1">
    <citation type="journal article" date="2021" name="PeerJ">
        <title>Extensive microbial diversity within the chicken gut microbiome revealed by metagenomics and culture.</title>
        <authorList>
            <person name="Gilroy R."/>
            <person name="Ravi A."/>
            <person name="Getino M."/>
            <person name="Pursley I."/>
            <person name="Horton D.L."/>
            <person name="Alikhan N.F."/>
            <person name="Baker D."/>
            <person name="Gharbi K."/>
            <person name="Hall N."/>
            <person name="Watson M."/>
            <person name="Adriaenssens E.M."/>
            <person name="Foster-Nyarko E."/>
            <person name="Jarju S."/>
            <person name="Secka A."/>
            <person name="Antonio M."/>
            <person name="Oren A."/>
            <person name="Chaudhuri R.R."/>
            <person name="La Ragione R."/>
            <person name="Hildebrand F."/>
            <person name="Pallen M.J."/>
        </authorList>
    </citation>
    <scope>NUCLEOTIDE SEQUENCE</scope>
    <source>
        <strain evidence="1">150</strain>
    </source>
</reference>
<comment type="caution">
    <text evidence="1">The sequence shown here is derived from an EMBL/GenBank/DDBJ whole genome shotgun (WGS) entry which is preliminary data.</text>
</comment>
<reference evidence="1" key="2">
    <citation type="submission" date="2021-11" db="EMBL/GenBank/DDBJ databases">
        <authorList>
            <person name="Gilroy R."/>
        </authorList>
    </citation>
    <scope>NUCLEOTIDE SEQUENCE</scope>
    <source>
        <strain evidence="1">150</strain>
    </source>
</reference>
<organism evidence="1 2">
    <name type="scientific">Enterococcus aquimarinus</name>
    <dbReference type="NCBI Taxonomy" id="328396"/>
    <lineage>
        <taxon>Bacteria</taxon>
        <taxon>Bacillati</taxon>
        <taxon>Bacillota</taxon>
        <taxon>Bacilli</taxon>
        <taxon>Lactobacillales</taxon>
        <taxon>Enterococcaceae</taxon>
        <taxon>Enterococcus</taxon>
    </lineage>
</organism>
<dbReference type="AlphaFoldDB" id="A0A9E4A542"/>
<evidence type="ECO:0000313" key="2">
    <source>
        <dbReference type="Proteomes" id="UP000813384"/>
    </source>
</evidence>
<accession>A0A9E4A542</accession>
<feature type="non-terminal residue" evidence="1">
    <location>
        <position position="1"/>
    </location>
</feature>
<sequence>SFKIPSHVIGGIDVLSSHMGISRNQFVNQLINTFLIQAFSEFVDGYSSEFVNQGKSEAQILLDELSRSIDGSDVSDEVIQFLNDETLMFIQEHDMASSVHLNLPSGKFEAE</sequence>
<name>A0A9E4A542_9ENTE</name>